<comment type="similarity">
    <text evidence="2 7">Belongs to the UPF0056 (MarC) family.</text>
</comment>
<reference evidence="8 9" key="1">
    <citation type="submission" date="2022-06" db="EMBL/GenBank/DDBJ databases">
        <title>Rhizosaccharibacter gen. nov. sp. nov. KSS12, endophytic bacteria isolated from sugarcane.</title>
        <authorList>
            <person name="Pitiwittayakul N."/>
        </authorList>
    </citation>
    <scope>NUCLEOTIDE SEQUENCE [LARGE SCALE GENOMIC DNA]</scope>
    <source>
        <strain evidence="8 9">KSS12</strain>
    </source>
</reference>
<accession>A0ABT1VWP0</accession>
<organism evidence="8 9">
    <name type="scientific">Rhizosaccharibacter radicis</name>
    <dbReference type="NCBI Taxonomy" id="2782605"/>
    <lineage>
        <taxon>Bacteria</taxon>
        <taxon>Pseudomonadati</taxon>
        <taxon>Pseudomonadota</taxon>
        <taxon>Alphaproteobacteria</taxon>
        <taxon>Acetobacterales</taxon>
        <taxon>Acetobacteraceae</taxon>
        <taxon>Rhizosaccharibacter</taxon>
    </lineage>
</organism>
<proteinExistence type="inferred from homology"/>
<sequence length="242" mass="25228">MALLSAETANFASLSGAFLLGFPALFSIVNPIGAALIFAEVTSERSRAERTLLARKVALYSVVLLLVSLWAGSALLSFFGITVGALRIAGGLVVAVRAWGLLQAPEANEARKEQQAQQESRSGTTDVSATAFFPLTMPFTVGPGSISVAIALGAERPVRAGLLDWAEFGLGLTLAALLVCLVVWLLYASADRVVAMLGRSGARILTRLVALILLAIGVQIVISGLQEVVAGIVPHLQGPAPR</sequence>
<keyword evidence="9" id="KW-1185">Reference proteome</keyword>
<dbReference type="NCBIfam" id="TIGR00427">
    <property type="entry name" value="NAAT family transporter"/>
    <property type="match status" value="1"/>
</dbReference>
<comment type="subcellular location">
    <subcellularLocation>
        <location evidence="1 7">Cell membrane</location>
        <topology evidence="1 7">Multi-pass membrane protein</topology>
    </subcellularLocation>
</comment>
<comment type="caution">
    <text evidence="8">The sequence shown here is derived from an EMBL/GenBank/DDBJ whole genome shotgun (WGS) entry which is preliminary data.</text>
</comment>
<evidence type="ECO:0000256" key="4">
    <source>
        <dbReference type="ARBA" id="ARBA00022692"/>
    </source>
</evidence>
<dbReference type="PANTHER" id="PTHR33508:SF1">
    <property type="entry name" value="UPF0056 MEMBRANE PROTEIN YHCE"/>
    <property type="match status" value="1"/>
</dbReference>
<feature type="transmembrane region" description="Helical" evidence="7">
    <location>
        <begin position="165"/>
        <end position="187"/>
    </location>
</feature>
<evidence type="ECO:0000256" key="2">
    <source>
        <dbReference type="ARBA" id="ARBA00009784"/>
    </source>
</evidence>
<dbReference type="InterPro" id="IPR002771">
    <property type="entry name" value="Multi_antbiot-R_MarC"/>
</dbReference>
<dbReference type="EMBL" id="JAMZEJ010000004">
    <property type="protein sequence ID" value="MCQ8240760.1"/>
    <property type="molecule type" value="Genomic_DNA"/>
</dbReference>
<evidence type="ECO:0000256" key="6">
    <source>
        <dbReference type="ARBA" id="ARBA00023136"/>
    </source>
</evidence>
<keyword evidence="3" id="KW-1003">Cell membrane</keyword>
<feature type="transmembrane region" description="Helical" evidence="7">
    <location>
        <begin position="12"/>
        <end position="37"/>
    </location>
</feature>
<name>A0ABT1VWP0_9PROT</name>
<dbReference type="PANTHER" id="PTHR33508">
    <property type="entry name" value="UPF0056 MEMBRANE PROTEIN YHCE"/>
    <property type="match status" value="1"/>
</dbReference>
<evidence type="ECO:0000256" key="5">
    <source>
        <dbReference type="ARBA" id="ARBA00022989"/>
    </source>
</evidence>
<feature type="transmembrane region" description="Helical" evidence="7">
    <location>
        <begin position="85"/>
        <end position="102"/>
    </location>
</feature>
<evidence type="ECO:0000256" key="7">
    <source>
        <dbReference type="RuleBase" id="RU362048"/>
    </source>
</evidence>
<keyword evidence="6 7" id="KW-0472">Membrane</keyword>
<evidence type="ECO:0000313" key="8">
    <source>
        <dbReference type="EMBL" id="MCQ8240760.1"/>
    </source>
</evidence>
<gene>
    <name evidence="8" type="ORF">NFI88_07890</name>
</gene>
<dbReference type="RefSeq" id="WP_422919497.1">
    <property type="nucleotide sequence ID" value="NZ_JAMZEJ010000004.1"/>
</dbReference>
<keyword evidence="5 7" id="KW-1133">Transmembrane helix</keyword>
<keyword evidence="4 7" id="KW-0812">Transmembrane</keyword>
<dbReference type="Pfam" id="PF01914">
    <property type="entry name" value="MarC"/>
    <property type="match status" value="1"/>
</dbReference>
<evidence type="ECO:0000313" key="9">
    <source>
        <dbReference type="Proteomes" id="UP001524547"/>
    </source>
</evidence>
<evidence type="ECO:0000256" key="1">
    <source>
        <dbReference type="ARBA" id="ARBA00004651"/>
    </source>
</evidence>
<protein>
    <recommendedName>
        <fullName evidence="7">UPF0056 membrane protein</fullName>
    </recommendedName>
</protein>
<feature type="transmembrane region" description="Helical" evidence="7">
    <location>
        <begin position="131"/>
        <end position="153"/>
    </location>
</feature>
<dbReference type="Proteomes" id="UP001524547">
    <property type="component" value="Unassembled WGS sequence"/>
</dbReference>
<evidence type="ECO:0000256" key="3">
    <source>
        <dbReference type="ARBA" id="ARBA00022475"/>
    </source>
</evidence>
<feature type="transmembrane region" description="Helical" evidence="7">
    <location>
        <begin position="57"/>
        <end position="79"/>
    </location>
</feature>
<feature type="transmembrane region" description="Helical" evidence="7">
    <location>
        <begin position="208"/>
        <end position="233"/>
    </location>
</feature>